<dbReference type="RefSeq" id="WP_014080434.1">
    <property type="nucleotide sequence ID" value="NZ_JAQEDX010000015.1"/>
</dbReference>
<feature type="transmembrane region" description="Helical" evidence="1">
    <location>
        <begin position="185"/>
        <end position="207"/>
    </location>
</feature>
<organism evidence="2 3">
    <name type="scientific">Roseburia hominis</name>
    <dbReference type="NCBI Taxonomy" id="301301"/>
    <lineage>
        <taxon>Bacteria</taxon>
        <taxon>Bacillati</taxon>
        <taxon>Bacillota</taxon>
        <taxon>Clostridia</taxon>
        <taxon>Lachnospirales</taxon>
        <taxon>Lachnospiraceae</taxon>
        <taxon>Roseburia</taxon>
    </lineage>
</organism>
<dbReference type="Pfam" id="PF13346">
    <property type="entry name" value="ABC2_membrane_5"/>
    <property type="match status" value="1"/>
</dbReference>
<proteinExistence type="predicted"/>
<dbReference type="InterPro" id="IPR025699">
    <property type="entry name" value="ABC2_memb-like"/>
</dbReference>
<keyword evidence="1" id="KW-1133">Transmembrane helix</keyword>
<name>A0A395V8F3_9FIRM</name>
<keyword evidence="1" id="KW-0472">Membrane</keyword>
<dbReference type="Proteomes" id="UP000266172">
    <property type="component" value="Unassembled WGS sequence"/>
</dbReference>
<keyword evidence="1" id="KW-0812">Transmembrane</keyword>
<comment type="caution">
    <text evidence="2">The sequence shown here is derived from an EMBL/GenBank/DDBJ whole genome shotgun (WGS) entry which is preliminary data.</text>
</comment>
<evidence type="ECO:0000256" key="1">
    <source>
        <dbReference type="SAM" id="Phobius"/>
    </source>
</evidence>
<reference evidence="2 3" key="1">
    <citation type="submission" date="2018-08" db="EMBL/GenBank/DDBJ databases">
        <title>A genome reference for cultivated species of the human gut microbiota.</title>
        <authorList>
            <person name="Zou Y."/>
            <person name="Xue W."/>
            <person name="Luo G."/>
        </authorList>
    </citation>
    <scope>NUCLEOTIDE SEQUENCE [LARGE SCALE GENOMIC DNA]</scope>
    <source>
        <strain evidence="2 3">AF22-12AC</strain>
    </source>
</reference>
<feature type="transmembrane region" description="Helical" evidence="1">
    <location>
        <begin position="82"/>
        <end position="106"/>
    </location>
</feature>
<dbReference type="AlphaFoldDB" id="A0A395V8F3"/>
<accession>A0A395V8F3</accession>
<evidence type="ECO:0000313" key="2">
    <source>
        <dbReference type="EMBL" id="RGS41494.1"/>
    </source>
</evidence>
<feature type="transmembrane region" description="Helical" evidence="1">
    <location>
        <begin position="21"/>
        <end position="40"/>
    </location>
</feature>
<evidence type="ECO:0000313" key="3">
    <source>
        <dbReference type="Proteomes" id="UP000266172"/>
    </source>
</evidence>
<protein>
    <submittedName>
        <fullName evidence="2">ABC-2 transporter permease</fullName>
    </submittedName>
</protein>
<sequence>MKGLLTKDFRILAGQKRYFTIIILIAAIFLCSGQPAQIIVGYCTMFGMLFTVNTISYDEFDHGYLFLFTLPVTRKDYVLEKYVFMLLCGGGFWAVSAAAGFVADYIRGDVVSLLEWLMPMFLILLEMTIFLAVMLPVSLKYGMEKSRTATMILGFAVLGAAIAARKLLPENFAGGLRWSAQLNPAAVTAVVFLVSLATLAVSFAGSVRIMQKKVF</sequence>
<dbReference type="GeneID" id="93724063"/>
<feature type="transmembrane region" description="Helical" evidence="1">
    <location>
        <begin position="149"/>
        <end position="165"/>
    </location>
</feature>
<feature type="transmembrane region" description="Helical" evidence="1">
    <location>
        <begin position="118"/>
        <end position="137"/>
    </location>
</feature>
<gene>
    <name evidence="2" type="ORF">DWX93_05080</name>
</gene>
<dbReference type="EMBL" id="QRVL01000002">
    <property type="protein sequence ID" value="RGS41494.1"/>
    <property type="molecule type" value="Genomic_DNA"/>
</dbReference>
<dbReference type="OMA" id="FRILAGQ"/>